<reference evidence="3 4" key="1">
    <citation type="journal article" date="2015" name="Nature">
        <title>rRNA introns, odd ribosomes, and small enigmatic genomes across a large radiation of phyla.</title>
        <authorList>
            <person name="Brown C.T."/>
            <person name="Hug L.A."/>
            <person name="Thomas B.C."/>
            <person name="Sharon I."/>
            <person name="Castelle C.J."/>
            <person name="Singh A."/>
            <person name="Wilkins M.J."/>
            <person name="Williams K.H."/>
            <person name="Banfield J.F."/>
        </authorList>
    </citation>
    <scope>NUCLEOTIDE SEQUENCE [LARGE SCALE GENOMIC DNA]</scope>
</reference>
<comment type="caution">
    <text evidence="3">The sequence shown here is derived from an EMBL/GenBank/DDBJ whole genome shotgun (WGS) entry which is preliminary data.</text>
</comment>
<accession>A0A0G1JQ99</accession>
<name>A0A0G1JQ99_9BACT</name>
<dbReference type="STRING" id="1618384.UW68_C0003G0032"/>
<organism evidence="3 4">
    <name type="scientific">Candidatus Collierbacteria bacterium GW2011_GWB1_44_6</name>
    <dbReference type="NCBI Taxonomy" id="1618384"/>
    <lineage>
        <taxon>Bacteria</taxon>
        <taxon>Candidatus Collieribacteriota</taxon>
    </lineage>
</organism>
<proteinExistence type="predicted"/>
<dbReference type="InterPro" id="IPR036597">
    <property type="entry name" value="Fido-like_dom_sf"/>
</dbReference>
<protein>
    <recommendedName>
        <fullName evidence="2">Fido domain-containing protein</fullName>
    </recommendedName>
</protein>
<evidence type="ECO:0000259" key="2">
    <source>
        <dbReference type="PROSITE" id="PS51459"/>
    </source>
</evidence>
<gene>
    <name evidence="3" type="ORF">UW68_C0003G0032</name>
</gene>
<dbReference type="PROSITE" id="PS51459">
    <property type="entry name" value="FIDO"/>
    <property type="match status" value="1"/>
</dbReference>
<evidence type="ECO:0000313" key="4">
    <source>
        <dbReference type="Proteomes" id="UP000034835"/>
    </source>
</evidence>
<sequence>MITFGEESDSQKYAFDTDDLPSPNDRDSEKSASAYAKSFDIAMECAKQEKSLPEVLKKIHEVAIGEVNWKRTMAELESVEFANETDYTSGNFRPEMSSRLTIAHGRKGVVYDIPRVREATQLINELNTMLQDRIQVTQRVSDEYFELAAAVSLLTYISQPFLGGNKRTVRPEITYVLTRGGLTGKWLDDDESFKQTFKDSWANLVLEFQETIDGKDADKVEDYDEIWLKFWSDKVKSGEILSDPNVHQFANAIRNAPHYDYAQRQKVA</sequence>
<evidence type="ECO:0000256" key="1">
    <source>
        <dbReference type="SAM" id="MobiDB-lite"/>
    </source>
</evidence>
<dbReference type="Gene3D" id="1.10.3290.10">
    <property type="entry name" value="Fido-like domain"/>
    <property type="match status" value="1"/>
</dbReference>
<dbReference type="SUPFAM" id="SSF140931">
    <property type="entry name" value="Fic-like"/>
    <property type="match status" value="1"/>
</dbReference>
<evidence type="ECO:0000313" key="3">
    <source>
        <dbReference type="EMBL" id="KKT73711.1"/>
    </source>
</evidence>
<dbReference type="Proteomes" id="UP000034835">
    <property type="component" value="Unassembled WGS sequence"/>
</dbReference>
<dbReference type="EMBL" id="LCJG01000003">
    <property type="protein sequence ID" value="KKT73711.1"/>
    <property type="molecule type" value="Genomic_DNA"/>
</dbReference>
<feature type="domain" description="Fido" evidence="2">
    <location>
        <begin position="51"/>
        <end position="214"/>
    </location>
</feature>
<dbReference type="AlphaFoldDB" id="A0A0G1JQ99"/>
<dbReference type="InterPro" id="IPR003812">
    <property type="entry name" value="Fido"/>
</dbReference>
<feature type="region of interest" description="Disordered" evidence="1">
    <location>
        <begin position="1"/>
        <end position="33"/>
    </location>
</feature>